<keyword evidence="3" id="KW-1185">Reference proteome</keyword>
<organism evidence="2 3">
    <name type="scientific">Nonomuraea insulae</name>
    <dbReference type="NCBI Taxonomy" id="1616787"/>
    <lineage>
        <taxon>Bacteria</taxon>
        <taxon>Bacillati</taxon>
        <taxon>Actinomycetota</taxon>
        <taxon>Actinomycetes</taxon>
        <taxon>Streptosporangiales</taxon>
        <taxon>Streptosporangiaceae</taxon>
        <taxon>Nonomuraea</taxon>
    </lineage>
</organism>
<accession>A0ABW1D6K8</accession>
<dbReference type="InterPro" id="IPR001387">
    <property type="entry name" value="Cro/C1-type_HTH"/>
</dbReference>
<sequence length="430" mass="46720">MVRAPANGGFPQVLRLQRLRCGLTQLQLAALSTVSVRAIRDVESGRVASPRRTTVDLLAGALQLTGQVRVAFCRAAQAESSYLDRMVTDSMRSDTFTRATDDLVGRDHELDTIAGLLVRAPRQRLLTVTGISGVGKSRLALEAGRRVLAEFDIPMLWVPVSDTRNDRTAKGPMPALLRAMATLITGRADTSDELAAIIGTAPMIVFLDGLDDVPVPAPPLLRLLMECPQLTVVATARMPLDIPGECVLPLAPLAVPEPCQERDLDSLVRVPSVGLLLRQVAPMQPDFRLNLANASMVAGLCRILDGLPAALGLAASQCLTEPLPNLYEQLINDPRNLHALISGHSEPMLYSAVIRSIETLPKGHRTLLNRLMEIDGRWTVNDAIGATGLPRPELTRSLHVLLTRGLLRRVEQQGNYFISMLNIVRHACAE</sequence>
<feature type="domain" description="HTH cro/C1-type" evidence="1">
    <location>
        <begin position="14"/>
        <end position="68"/>
    </location>
</feature>
<dbReference type="InterPro" id="IPR010982">
    <property type="entry name" value="Lambda_DNA-bd_dom_sf"/>
</dbReference>
<reference evidence="3" key="1">
    <citation type="journal article" date="2019" name="Int. J. Syst. Evol. Microbiol.">
        <title>The Global Catalogue of Microorganisms (GCM) 10K type strain sequencing project: providing services to taxonomists for standard genome sequencing and annotation.</title>
        <authorList>
            <consortium name="The Broad Institute Genomics Platform"/>
            <consortium name="The Broad Institute Genome Sequencing Center for Infectious Disease"/>
            <person name="Wu L."/>
            <person name="Ma J."/>
        </authorList>
    </citation>
    <scope>NUCLEOTIDE SEQUENCE [LARGE SCALE GENOMIC DNA]</scope>
    <source>
        <strain evidence="3">CCUG 53903</strain>
    </source>
</reference>
<dbReference type="Gene3D" id="1.10.260.40">
    <property type="entry name" value="lambda repressor-like DNA-binding domains"/>
    <property type="match status" value="1"/>
</dbReference>
<dbReference type="PANTHER" id="PTHR47691:SF3">
    <property type="entry name" value="HTH-TYPE TRANSCRIPTIONAL REGULATOR RV0890C-RELATED"/>
    <property type="match status" value="1"/>
</dbReference>
<dbReference type="InterPro" id="IPR041664">
    <property type="entry name" value="AAA_16"/>
</dbReference>
<dbReference type="SMART" id="SM00530">
    <property type="entry name" value="HTH_XRE"/>
    <property type="match status" value="1"/>
</dbReference>
<dbReference type="InterPro" id="IPR027417">
    <property type="entry name" value="P-loop_NTPase"/>
</dbReference>
<dbReference type="PROSITE" id="PS50943">
    <property type="entry name" value="HTH_CROC1"/>
    <property type="match status" value="1"/>
</dbReference>
<dbReference type="Pfam" id="PF01381">
    <property type="entry name" value="HTH_3"/>
    <property type="match status" value="1"/>
</dbReference>
<name>A0ABW1D6K8_9ACTN</name>
<dbReference type="PANTHER" id="PTHR47691">
    <property type="entry name" value="REGULATOR-RELATED"/>
    <property type="match status" value="1"/>
</dbReference>
<evidence type="ECO:0000313" key="2">
    <source>
        <dbReference type="EMBL" id="MFC5833503.1"/>
    </source>
</evidence>
<dbReference type="EMBL" id="JBHSPA010000094">
    <property type="protein sequence ID" value="MFC5833503.1"/>
    <property type="molecule type" value="Genomic_DNA"/>
</dbReference>
<dbReference type="SUPFAM" id="SSF46785">
    <property type="entry name" value="Winged helix' DNA-binding domain"/>
    <property type="match status" value="1"/>
</dbReference>
<dbReference type="CDD" id="cd00093">
    <property type="entry name" value="HTH_XRE"/>
    <property type="match status" value="1"/>
</dbReference>
<dbReference type="SUPFAM" id="SSF47413">
    <property type="entry name" value="lambda repressor-like DNA-binding domains"/>
    <property type="match status" value="1"/>
</dbReference>
<dbReference type="Pfam" id="PF13191">
    <property type="entry name" value="AAA_16"/>
    <property type="match status" value="1"/>
</dbReference>
<gene>
    <name evidence="2" type="ORF">ACFPZ3_57485</name>
</gene>
<proteinExistence type="predicted"/>
<dbReference type="RefSeq" id="WP_379522929.1">
    <property type="nucleotide sequence ID" value="NZ_JBHSPA010000094.1"/>
</dbReference>
<evidence type="ECO:0000313" key="3">
    <source>
        <dbReference type="Proteomes" id="UP001596058"/>
    </source>
</evidence>
<protein>
    <submittedName>
        <fullName evidence="2">Helix-turn-helix domain-containing protein</fullName>
    </submittedName>
</protein>
<dbReference type="SUPFAM" id="SSF52540">
    <property type="entry name" value="P-loop containing nucleoside triphosphate hydrolases"/>
    <property type="match status" value="1"/>
</dbReference>
<evidence type="ECO:0000259" key="1">
    <source>
        <dbReference type="PROSITE" id="PS50943"/>
    </source>
</evidence>
<dbReference type="Proteomes" id="UP001596058">
    <property type="component" value="Unassembled WGS sequence"/>
</dbReference>
<dbReference type="InterPro" id="IPR036390">
    <property type="entry name" value="WH_DNA-bd_sf"/>
</dbReference>
<comment type="caution">
    <text evidence="2">The sequence shown here is derived from an EMBL/GenBank/DDBJ whole genome shotgun (WGS) entry which is preliminary data.</text>
</comment>
<dbReference type="Gene3D" id="3.40.50.300">
    <property type="entry name" value="P-loop containing nucleotide triphosphate hydrolases"/>
    <property type="match status" value="1"/>
</dbReference>